<dbReference type="AlphaFoldDB" id="A0A834T7D5"/>
<dbReference type="EMBL" id="JAAIUW010000009">
    <property type="protein sequence ID" value="KAF7815476.1"/>
    <property type="molecule type" value="Genomic_DNA"/>
</dbReference>
<dbReference type="Pfam" id="PF00139">
    <property type="entry name" value="Lectin_legB"/>
    <property type="match status" value="1"/>
</dbReference>
<keyword evidence="4" id="KW-0675">Receptor</keyword>
<proteinExistence type="inferred from homology"/>
<keyword evidence="2 4" id="KW-0430">Lectin</keyword>
<dbReference type="Gene3D" id="2.60.120.200">
    <property type="match status" value="1"/>
</dbReference>
<keyword evidence="5" id="KW-1185">Reference proteome</keyword>
<dbReference type="GO" id="GO:0030246">
    <property type="term" value="F:carbohydrate binding"/>
    <property type="evidence" value="ECO:0007669"/>
    <property type="project" value="UniProtKB-KW"/>
</dbReference>
<feature type="domain" description="Legume lectin" evidence="3">
    <location>
        <begin position="96"/>
        <end position="179"/>
    </location>
</feature>
<sequence>MDAPTHMLMSPIRLAELGHWSYPYCKGEWRRQPHEIHRRPFLQRRRHNLQPTHPSLRPFIEHLVFILHEILFLHRKSQSYLLPRRLSLLSFLTNNNLGSASGYLGLVNASELTRNKFVAVKFLEGDANHVGLDLDSTMSIKTGDAILEEIDLKSGSLITAWIEYRSDKRNLNVGVRERDNDVDGKNTPAVADGGSISCSEEARWAGATK</sequence>
<organism evidence="4 5">
    <name type="scientific">Senna tora</name>
    <dbReference type="NCBI Taxonomy" id="362788"/>
    <lineage>
        <taxon>Eukaryota</taxon>
        <taxon>Viridiplantae</taxon>
        <taxon>Streptophyta</taxon>
        <taxon>Embryophyta</taxon>
        <taxon>Tracheophyta</taxon>
        <taxon>Spermatophyta</taxon>
        <taxon>Magnoliopsida</taxon>
        <taxon>eudicotyledons</taxon>
        <taxon>Gunneridae</taxon>
        <taxon>Pentapetalae</taxon>
        <taxon>rosids</taxon>
        <taxon>fabids</taxon>
        <taxon>Fabales</taxon>
        <taxon>Fabaceae</taxon>
        <taxon>Caesalpinioideae</taxon>
        <taxon>Cassia clade</taxon>
        <taxon>Senna</taxon>
    </lineage>
</organism>
<accession>A0A834T7D5</accession>
<comment type="caution">
    <text evidence="4">The sequence shown here is derived from an EMBL/GenBank/DDBJ whole genome shotgun (WGS) entry which is preliminary data.</text>
</comment>
<protein>
    <submittedName>
        <fullName evidence="4">Putative L-type lectin-domain containing receptor kinase S.7</fullName>
    </submittedName>
</protein>
<comment type="similarity">
    <text evidence="1">Belongs to the leguminous lectin family.</text>
</comment>
<gene>
    <name evidence="4" type="ORF">G2W53_029445</name>
</gene>
<reference evidence="4" key="1">
    <citation type="submission" date="2020-09" db="EMBL/GenBank/DDBJ databases">
        <title>Genome-Enabled Discovery of Anthraquinone Biosynthesis in Senna tora.</title>
        <authorList>
            <person name="Kang S.-H."/>
            <person name="Pandey R.P."/>
            <person name="Lee C.-M."/>
            <person name="Sim J.-S."/>
            <person name="Jeong J.-T."/>
            <person name="Choi B.-S."/>
            <person name="Jung M."/>
            <person name="Ginzburg D."/>
            <person name="Zhao K."/>
            <person name="Won S.Y."/>
            <person name="Oh T.-J."/>
            <person name="Yu Y."/>
            <person name="Kim N.-H."/>
            <person name="Lee O.R."/>
            <person name="Lee T.-H."/>
            <person name="Bashyal P."/>
            <person name="Kim T.-S."/>
            <person name="Lee W.-H."/>
            <person name="Kawkins C."/>
            <person name="Kim C.-K."/>
            <person name="Kim J.S."/>
            <person name="Ahn B.O."/>
            <person name="Rhee S.Y."/>
            <person name="Sohng J.K."/>
        </authorList>
    </citation>
    <scope>NUCLEOTIDE SEQUENCE</scope>
    <source>
        <tissue evidence="4">Leaf</tissue>
    </source>
</reference>
<keyword evidence="4" id="KW-0418">Kinase</keyword>
<evidence type="ECO:0000259" key="3">
    <source>
        <dbReference type="Pfam" id="PF00139"/>
    </source>
</evidence>
<evidence type="ECO:0000256" key="2">
    <source>
        <dbReference type="ARBA" id="ARBA00022734"/>
    </source>
</evidence>
<evidence type="ECO:0000313" key="4">
    <source>
        <dbReference type="EMBL" id="KAF7815476.1"/>
    </source>
</evidence>
<evidence type="ECO:0000256" key="1">
    <source>
        <dbReference type="ARBA" id="ARBA00007606"/>
    </source>
</evidence>
<dbReference type="InterPro" id="IPR001220">
    <property type="entry name" value="Legume_lectin_dom"/>
</dbReference>
<dbReference type="SUPFAM" id="SSF49899">
    <property type="entry name" value="Concanavalin A-like lectins/glucanases"/>
    <property type="match status" value="1"/>
</dbReference>
<evidence type="ECO:0000313" key="5">
    <source>
        <dbReference type="Proteomes" id="UP000634136"/>
    </source>
</evidence>
<dbReference type="OrthoDB" id="2019747at2759"/>
<dbReference type="PANTHER" id="PTHR32401:SF49">
    <property type="entry name" value="OS10G0129200 PROTEIN"/>
    <property type="match status" value="1"/>
</dbReference>
<dbReference type="Proteomes" id="UP000634136">
    <property type="component" value="Unassembled WGS sequence"/>
</dbReference>
<name>A0A834T7D5_9FABA</name>
<dbReference type="PANTHER" id="PTHR32401">
    <property type="entry name" value="CONCANAVALIN A-LIKE LECTIN FAMILY PROTEIN"/>
    <property type="match status" value="1"/>
</dbReference>
<dbReference type="InterPro" id="IPR013320">
    <property type="entry name" value="ConA-like_dom_sf"/>
</dbReference>
<dbReference type="InterPro" id="IPR050258">
    <property type="entry name" value="Leguminous_Lectin"/>
</dbReference>
<keyword evidence="4" id="KW-0808">Transferase</keyword>
<dbReference type="GO" id="GO:0016301">
    <property type="term" value="F:kinase activity"/>
    <property type="evidence" value="ECO:0007669"/>
    <property type="project" value="UniProtKB-KW"/>
</dbReference>